<dbReference type="AlphaFoldDB" id="A0A2P6RFG2"/>
<accession>A0A2P6RFG2</accession>
<protein>
    <submittedName>
        <fullName evidence="2">Uncharacterized protein</fullName>
    </submittedName>
</protein>
<dbReference type="Gramene" id="PRQ45171">
    <property type="protein sequence ID" value="PRQ45171"/>
    <property type="gene ID" value="RchiOBHm_Chr3g0487281"/>
</dbReference>
<keyword evidence="3" id="KW-1185">Reference proteome</keyword>
<evidence type="ECO:0000313" key="3">
    <source>
        <dbReference type="Proteomes" id="UP000238479"/>
    </source>
</evidence>
<comment type="caution">
    <text evidence="2">The sequence shown here is derived from an EMBL/GenBank/DDBJ whole genome shotgun (WGS) entry which is preliminary data.</text>
</comment>
<keyword evidence="1" id="KW-0472">Membrane</keyword>
<reference evidence="2 3" key="1">
    <citation type="journal article" date="2018" name="Nat. Genet.">
        <title>The Rosa genome provides new insights in the design of modern roses.</title>
        <authorList>
            <person name="Bendahmane M."/>
        </authorList>
    </citation>
    <scope>NUCLEOTIDE SEQUENCE [LARGE SCALE GENOMIC DNA]</scope>
    <source>
        <strain evidence="3">cv. Old Blush</strain>
    </source>
</reference>
<keyword evidence="1" id="KW-1133">Transmembrane helix</keyword>
<feature type="transmembrane region" description="Helical" evidence="1">
    <location>
        <begin position="30"/>
        <end position="50"/>
    </location>
</feature>
<proteinExistence type="predicted"/>
<name>A0A2P6RFG2_ROSCH</name>
<gene>
    <name evidence="2" type="ORF">RchiOBHm_Chr3g0487281</name>
</gene>
<sequence>MSKGSRSVTFELGVETCLRSGLVWGNRRNLAWVLGLFYLGSLFLSFHWLLHQIVRLLSNLSIPIE</sequence>
<organism evidence="2 3">
    <name type="scientific">Rosa chinensis</name>
    <name type="common">China rose</name>
    <dbReference type="NCBI Taxonomy" id="74649"/>
    <lineage>
        <taxon>Eukaryota</taxon>
        <taxon>Viridiplantae</taxon>
        <taxon>Streptophyta</taxon>
        <taxon>Embryophyta</taxon>
        <taxon>Tracheophyta</taxon>
        <taxon>Spermatophyta</taxon>
        <taxon>Magnoliopsida</taxon>
        <taxon>eudicotyledons</taxon>
        <taxon>Gunneridae</taxon>
        <taxon>Pentapetalae</taxon>
        <taxon>rosids</taxon>
        <taxon>fabids</taxon>
        <taxon>Rosales</taxon>
        <taxon>Rosaceae</taxon>
        <taxon>Rosoideae</taxon>
        <taxon>Rosoideae incertae sedis</taxon>
        <taxon>Rosa</taxon>
    </lineage>
</organism>
<keyword evidence="1" id="KW-0812">Transmembrane</keyword>
<dbReference type="Proteomes" id="UP000238479">
    <property type="component" value="Chromosome 3"/>
</dbReference>
<evidence type="ECO:0000256" key="1">
    <source>
        <dbReference type="SAM" id="Phobius"/>
    </source>
</evidence>
<evidence type="ECO:0000313" key="2">
    <source>
        <dbReference type="EMBL" id="PRQ45171.1"/>
    </source>
</evidence>
<dbReference type="EMBL" id="PDCK01000041">
    <property type="protein sequence ID" value="PRQ45171.1"/>
    <property type="molecule type" value="Genomic_DNA"/>
</dbReference>